<dbReference type="PANTHER" id="PTHR37950">
    <property type="entry name" value="4-HYDROXYPHENYLACETATE CATABOLISM PROTEIN"/>
    <property type="match status" value="1"/>
</dbReference>
<keyword evidence="3" id="KW-0413">Isomerase</keyword>
<keyword evidence="4" id="KW-1185">Reference proteome</keyword>
<dbReference type="OrthoDB" id="9814215at2"/>
<dbReference type="Gene3D" id="3.30.429.10">
    <property type="entry name" value="Macrophage Migration Inhibitory Factor"/>
    <property type="match status" value="1"/>
</dbReference>
<evidence type="ECO:0000313" key="1">
    <source>
        <dbReference type="EMBL" id="OLQ92592.1"/>
    </source>
</evidence>
<dbReference type="CDD" id="cd00580">
    <property type="entry name" value="CHMI"/>
    <property type="match status" value="1"/>
</dbReference>
<evidence type="ECO:0000313" key="3">
    <source>
        <dbReference type="EMBL" id="ROV61340.1"/>
    </source>
</evidence>
<dbReference type="EMBL" id="RKIK01000010">
    <property type="protein sequence ID" value="ROV61340.1"/>
    <property type="molecule type" value="Genomic_DNA"/>
</dbReference>
<dbReference type="PANTHER" id="PTHR37950:SF1">
    <property type="entry name" value="4-HYDROXYPHENYLACETATE CATABOLISM PROTEIN"/>
    <property type="match status" value="1"/>
</dbReference>
<dbReference type="RefSeq" id="WP_075649488.1">
    <property type="nucleotide sequence ID" value="NZ_AP019657.1"/>
</dbReference>
<dbReference type="Proteomes" id="UP000278792">
    <property type="component" value="Unassembled WGS sequence"/>
</dbReference>
<sequence>MPHLVMEYSNSVEERVNIQRLLEDLHHVAIQSGLFDAPSLKSRAHRYHDWLIGEHADSVDFIHVTFDLLDGRSAEQKRELSRMLMLVLQEQASHVHSLTIDIRDMDRECFQKVVN</sequence>
<dbReference type="Pfam" id="PF02962">
    <property type="entry name" value="CHMI"/>
    <property type="match status" value="1"/>
</dbReference>
<dbReference type="InterPro" id="IPR014347">
    <property type="entry name" value="Tautomerase/MIF_sf"/>
</dbReference>
<reference evidence="1 4" key="1">
    <citation type="submission" date="2016-09" db="EMBL/GenBank/DDBJ databases">
        <title>Genomic Taxonomy of the Vibrionaceae.</title>
        <authorList>
            <person name="Gonzalez-Castillo A."/>
            <person name="Gomez-Gil B."/>
            <person name="Enciso-Ibarra K."/>
        </authorList>
    </citation>
    <scope>NUCLEOTIDE SEQUENCE [LARGE SCALE GENOMIC DNA]</scope>
    <source>
        <strain evidence="1 4">CAIM 1731</strain>
    </source>
</reference>
<dbReference type="AlphaFoldDB" id="A0A3N3E418"/>
<dbReference type="GO" id="GO:0008704">
    <property type="term" value="F:5-carboxymethyl-2-hydroxymuconate delta-isomerase activity"/>
    <property type="evidence" value="ECO:0007669"/>
    <property type="project" value="InterPro"/>
</dbReference>
<dbReference type="Proteomes" id="UP000186206">
    <property type="component" value="Unassembled WGS sequence"/>
</dbReference>
<evidence type="ECO:0000313" key="4">
    <source>
        <dbReference type="Proteomes" id="UP000186206"/>
    </source>
</evidence>
<comment type="caution">
    <text evidence="3">The sequence shown here is derived from an EMBL/GenBank/DDBJ whole genome shotgun (WGS) entry which is preliminary data.</text>
</comment>
<evidence type="ECO:0000313" key="2">
    <source>
        <dbReference type="EMBL" id="ROV61150.1"/>
    </source>
</evidence>
<gene>
    <name evidence="1" type="ORF">BIY21_11725</name>
    <name evidence="3" type="ORF">EGH82_05600</name>
    <name evidence="2" type="ORF">EGH82_06420</name>
</gene>
<organism evidence="3 5">
    <name type="scientific">Vibrio ponticus</name>
    <dbReference type="NCBI Taxonomy" id="265668"/>
    <lineage>
        <taxon>Bacteria</taxon>
        <taxon>Pseudomonadati</taxon>
        <taxon>Pseudomonadota</taxon>
        <taxon>Gammaproteobacteria</taxon>
        <taxon>Vibrionales</taxon>
        <taxon>Vibrionaceae</taxon>
        <taxon>Vibrio</taxon>
    </lineage>
</organism>
<dbReference type="InterPro" id="IPR004220">
    <property type="entry name" value="5-COMe_2-OHmuconate_Isoase"/>
</dbReference>
<protein>
    <submittedName>
        <fullName evidence="3">5-carboxymethyl-2-hydroxymuconate Delta-isomerase</fullName>
    </submittedName>
    <submittedName>
        <fullName evidence="1">5-carboxymethyl-2-hydroxymuconate isomerase</fullName>
    </submittedName>
</protein>
<evidence type="ECO:0000313" key="5">
    <source>
        <dbReference type="Proteomes" id="UP000278792"/>
    </source>
</evidence>
<reference evidence="3 5" key="2">
    <citation type="submission" date="2018-11" db="EMBL/GenBank/DDBJ databases">
        <title>Vibrio ponticus strain CAIM 1751 pathogenic for the snapper Lutjanus guttatus.</title>
        <authorList>
            <person name="Soto-Rodriguez S."/>
            <person name="Lozano-Olvera R."/>
            <person name="Gomez-Gil B."/>
        </authorList>
    </citation>
    <scope>NUCLEOTIDE SEQUENCE [LARGE SCALE GENOMIC DNA]</scope>
    <source>
        <strain evidence="3 5">CAIM 1751</strain>
    </source>
</reference>
<dbReference type="EMBL" id="MJMI01000088">
    <property type="protein sequence ID" value="OLQ92592.1"/>
    <property type="molecule type" value="Genomic_DNA"/>
</dbReference>
<accession>A0A3N3E418</accession>
<dbReference type="SUPFAM" id="SSF55331">
    <property type="entry name" value="Tautomerase/MIF"/>
    <property type="match status" value="1"/>
</dbReference>
<proteinExistence type="predicted"/>
<name>A0A3N3E418_9VIBR</name>
<dbReference type="EMBL" id="RKIK01000012">
    <property type="protein sequence ID" value="ROV61150.1"/>
    <property type="molecule type" value="Genomic_DNA"/>
</dbReference>